<dbReference type="SUPFAM" id="SSF51316">
    <property type="entry name" value="Mss4-like"/>
    <property type="match status" value="1"/>
</dbReference>
<reference evidence="9 10" key="1">
    <citation type="submission" date="2020-07" db="EMBL/GenBank/DDBJ databases">
        <title>Genomic Encyclopedia of Type Strains, Phase IV (KMG-V): Genome sequencing to study the core and pangenomes of soil and plant-associated prokaryotes.</title>
        <authorList>
            <person name="Whitman W."/>
        </authorList>
    </citation>
    <scope>NUCLEOTIDE SEQUENCE [LARGE SCALE GENOMIC DNA]</scope>
    <source>
        <strain evidence="9 10">X4EP2</strain>
    </source>
</reference>
<dbReference type="GO" id="GO:0008270">
    <property type="term" value="F:zinc ion binding"/>
    <property type="evidence" value="ECO:0007669"/>
    <property type="project" value="UniProtKB-UniRule"/>
</dbReference>
<dbReference type="EMBL" id="JACCCW010000001">
    <property type="protein sequence ID" value="NYF78908.1"/>
    <property type="molecule type" value="Genomic_DNA"/>
</dbReference>
<dbReference type="FunFam" id="2.170.150.20:FF:000001">
    <property type="entry name" value="Peptide methionine sulfoxide reductase MsrB"/>
    <property type="match status" value="1"/>
</dbReference>
<evidence type="ECO:0000259" key="8">
    <source>
        <dbReference type="PROSITE" id="PS51790"/>
    </source>
</evidence>
<keyword evidence="4 6" id="KW-0560">Oxidoreductase</keyword>
<comment type="cofactor">
    <cofactor evidence="6">
        <name>Zn(2+)</name>
        <dbReference type="ChEBI" id="CHEBI:29105"/>
    </cofactor>
    <text evidence="6">Binds 1 zinc ion per subunit. The zinc ion is important for the structural integrity of the protein.</text>
</comment>
<feature type="compositionally biased region" description="Basic and acidic residues" evidence="7">
    <location>
        <begin position="12"/>
        <end position="27"/>
    </location>
</feature>
<dbReference type="InterPro" id="IPR002579">
    <property type="entry name" value="Met_Sox_Rdtase_MsrB_dom"/>
</dbReference>
<dbReference type="GO" id="GO:0006979">
    <property type="term" value="P:response to oxidative stress"/>
    <property type="evidence" value="ECO:0007669"/>
    <property type="project" value="InterPro"/>
</dbReference>
<feature type="binding site" evidence="6">
    <location>
        <position position="113"/>
    </location>
    <ligand>
        <name>Zn(2+)</name>
        <dbReference type="ChEBI" id="CHEBI:29105"/>
    </ligand>
</feature>
<organism evidence="9 10">
    <name type="scientific">Granulicella arctica</name>
    <dbReference type="NCBI Taxonomy" id="940613"/>
    <lineage>
        <taxon>Bacteria</taxon>
        <taxon>Pseudomonadati</taxon>
        <taxon>Acidobacteriota</taxon>
        <taxon>Terriglobia</taxon>
        <taxon>Terriglobales</taxon>
        <taxon>Acidobacteriaceae</taxon>
        <taxon>Granulicella</taxon>
    </lineage>
</organism>
<dbReference type="HAMAP" id="MF_01400">
    <property type="entry name" value="MsrB"/>
    <property type="match status" value="1"/>
</dbReference>
<comment type="catalytic activity">
    <reaction evidence="5 6">
        <text>L-methionyl-[protein] + [thioredoxin]-disulfide + H2O = L-methionyl-(R)-S-oxide-[protein] + [thioredoxin]-dithiol</text>
        <dbReference type="Rhea" id="RHEA:24164"/>
        <dbReference type="Rhea" id="RHEA-COMP:10698"/>
        <dbReference type="Rhea" id="RHEA-COMP:10700"/>
        <dbReference type="Rhea" id="RHEA-COMP:12313"/>
        <dbReference type="Rhea" id="RHEA-COMP:12314"/>
        <dbReference type="ChEBI" id="CHEBI:15377"/>
        <dbReference type="ChEBI" id="CHEBI:16044"/>
        <dbReference type="ChEBI" id="CHEBI:29950"/>
        <dbReference type="ChEBI" id="CHEBI:45764"/>
        <dbReference type="ChEBI" id="CHEBI:50058"/>
        <dbReference type="EC" id="1.8.4.12"/>
    </reaction>
</comment>
<dbReference type="InterPro" id="IPR028427">
    <property type="entry name" value="Met_Sox_Rdtase_MsrB"/>
</dbReference>
<evidence type="ECO:0000256" key="7">
    <source>
        <dbReference type="SAM" id="MobiDB-lite"/>
    </source>
</evidence>
<dbReference type="Proteomes" id="UP000589520">
    <property type="component" value="Unassembled WGS sequence"/>
</dbReference>
<proteinExistence type="inferred from homology"/>
<comment type="caution">
    <text evidence="9">The sequence shown here is derived from an EMBL/GenBank/DDBJ whole genome shotgun (WGS) entry which is preliminary data.</text>
</comment>
<sequence>MADMTSTTPETQQEKVQREKVHKSDAEWRELLTPEQFHIMRQKGTEPAFSGPLNNNHEDGIYRCAACNAELFTSDKKFDSGSGWPSFWLPVSADAIEAHEDNAHGMRRIEVTCATCGAHLGHVFPDGPRPTGLRYCMNSASLAFEKQ</sequence>
<dbReference type="EC" id="1.8.4.12" evidence="6"/>
<feature type="domain" description="MsrB" evidence="8">
    <location>
        <begin position="25"/>
        <end position="147"/>
    </location>
</feature>
<evidence type="ECO:0000256" key="6">
    <source>
        <dbReference type="HAMAP-Rule" id="MF_01400"/>
    </source>
</evidence>
<feature type="active site" description="Nucleophile" evidence="6">
    <location>
        <position position="136"/>
    </location>
</feature>
<evidence type="ECO:0000256" key="5">
    <source>
        <dbReference type="ARBA" id="ARBA00048488"/>
    </source>
</evidence>
<dbReference type="NCBIfam" id="TIGR00357">
    <property type="entry name" value="peptide-methionine (R)-S-oxide reductase MsrB"/>
    <property type="match status" value="1"/>
</dbReference>
<evidence type="ECO:0000256" key="1">
    <source>
        <dbReference type="ARBA" id="ARBA00007174"/>
    </source>
</evidence>
<dbReference type="Pfam" id="PF01641">
    <property type="entry name" value="SelR"/>
    <property type="match status" value="1"/>
</dbReference>
<evidence type="ECO:0000256" key="4">
    <source>
        <dbReference type="ARBA" id="ARBA00023002"/>
    </source>
</evidence>
<evidence type="ECO:0000313" key="9">
    <source>
        <dbReference type="EMBL" id="NYF78908.1"/>
    </source>
</evidence>
<dbReference type="GO" id="GO:0030091">
    <property type="term" value="P:protein repair"/>
    <property type="evidence" value="ECO:0007669"/>
    <property type="project" value="InterPro"/>
</dbReference>
<feature type="compositionally biased region" description="Polar residues" evidence="7">
    <location>
        <begin position="1"/>
        <end position="11"/>
    </location>
</feature>
<keyword evidence="10" id="KW-1185">Reference proteome</keyword>
<feature type="region of interest" description="Disordered" evidence="7">
    <location>
        <begin position="1"/>
        <end position="27"/>
    </location>
</feature>
<accession>A0A7Y9PFD1</accession>
<keyword evidence="3 6" id="KW-0862">Zinc</keyword>
<protein>
    <recommendedName>
        <fullName evidence="6">Peptide methionine sulfoxide reductase MsrB</fullName>
        <ecNumber evidence="6">1.8.4.12</ecNumber>
    </recommendedName>
    <alternativeName>
        <fullName evidence="6">Peptide-methionine (R)-S-oxide reductase</fullName>
    </alternativeName>
</protein>
<evidence type="ECO:0000256" key="2">
    <source>
        <dbReference type="ARBA" id="ARBA00022723"/>
    </source>
</evidence>
<dbReference type="Gene3D" id="2.170.150.20">
    <property type="entry name" value="Peptide methionine sulfoxide reductase"/>
    <property type="match status" value="1"/>
</dbReference>
<feature type="binding site" evidence="6">
    <location>
        <position position="116"/>
    </location>
    <ligand>
        <name>Zn(2+)</name>
        <dbReference type="ChEBI" id="CHEBI:29105"/>
    </ligand>
</feature>
<feature type="binding site" evidence="6">
    <location>
        <position position="67"/>
    </location>
    <ligand>
        <name>Zn(2+)</name>
        <dbReference type="ChEBI" id="CHEBI:29105"/>
    </ligand>
</feature>
<dbReference type="PANTHER" id="PTHR10173:SF52">
    <property type="entry name" value="METHIONINE-R-SULFOXIDE REDUCTASE B1"/>
    <property type="match status" value="1"/>
</dbReference>
<name>A0A7Y9PFD1_9BACT</name>
<keyword evidence="2 6" id="KW-0479">Metal-binding</keyword>
<dbReference type="PROSITE" id="PS51790">
    <property type="entry name" value="MSRB"/>
    <property type="match status" value="1"/>
</dbReference>
<dbReference type="GO" id="GO:0033743">
    <property type="term" value="F:peptide-methionine (R)-S-oxide reductase activity"/>
    <property type="evidence" value="ECO:0007669"/>
    <property type="project" value="UniProtKB-UniRule"/>
</dbReference>
<evidence type="ECO:0000256" key="3">
    <source>
        <dbReference type="ARBA" id="ARBA00022833"/>
    </source>
</evidence>
<dbReference type="GO" id="GO:0005737">
    <property type="term" value="C:cytoplasm"/>
    <property type="evidence" value="ECO:0007669"/>
    <property type="project" value="TreeGrafter"/>
</dbReference>
<gene>
    <name evidence="6" type="primary">msrB</name>
    <name evidence="9" type="ORF">HDF17_001195</name>
</gene>
<dbReference type="PANTHER" id="PTHR10173">
    <property type="entry name" value="METHIONINE SULFOXIDE REDUCTASE"/>
    <property type="match status" value="1"/>
</dbReference>
<dbReference type="InterPro" id="IPR011057">
    <property type="entry name" value="Mss4-like_sf"/>
</dbReference>
<feature type="binding site" evidence="6">
    <location>
        <position position="64"/>
    </location>
    <ligand>
        <name>Zn(2+)</name>
        <dbReference type="ChEBI" id="CHEBI:29105"/>
    </ligand>
</feature>
<dbReference type="AlphaFoldDB" id="A0A7Y9PFD1"/>
<evidence type="ECO:0000313" key="10">
    <source>
        <dbReference type="Proteomes" id="UP000589520"/>
    </source>
</evidence>
<comment type="similarity">
    <text evidence="1 6">Belongs to the MsrB Met sulfoxide reductase family.</text>
</comment>